<name>A0A0E3WI88_9BACL</name>
<dbReference type="Pfam" id="PF07833">
    <property type="entry name" value="Cu_amine_oxidN1"/>
    <property type="match status" value="1"/>
</dbReference>
<accession>A0A0E3WI88</accession>
<evidence type="ECO:0000259" key="2">
    <source>
        <dbReference type="Pfam" id="PF07833"/>
    </source>
</evidence>
<dbReference type="AlphaFoldDB" id="A0A0E3WI88"/>
<dbReference type="InterPro" id="IPR012854">
    <property type="entry name" value="Cu_amine_oxidase-like_N"/>
</dbReference>
<dbReference type="SUPFAM" id="SSF55383">
    <property type="entry name" value="Copper amine oxidase, domain N"/>
    <property type="match status" value="1"/>
</dbReference>
<protein>
    <submittedName>
        <fullName evidence="3">Putative secreted protein</fullName>
    </submittedName>
</protein>
<proteinExistence type="predicted"/>
<dbReference type="EMBL" id="LN831776">
    <property type="protein sequence ID" value="CQR56613.1"/>
    <property type="molecule type" value="Genomic_DNA"/>
</dbReference>
<sequence length="372" mass="41363">MVKKWLVAPMLAASLLMAPMTNAASSAYFKYTLENGGQVTSPALLKNGITYVSAGLWESSGLQATWDKAHQKAQFLGWNKKVGVRIGSAKGVLDGTIVDLGGIPFVHEEQLYVPARFLVRSLGGTTVSWDAAQNLYIAQGLKVFSSAGATYGGKQYTVDKKTGNLYVADPSGEPKLLAKLGSELYDMVQFDFKKTPKGLLYLTITDVYGEPHINNKWYTLILKDGMVIRQDSVKYWMRYGENVKMYGNTLLLTDGKKLRLIEDGTGKVTSVIDLVKLGGEADTYLVEGMDDDFLLIRPNQKGLLLLIERKTGKQTLLYQNLLDAEQQKFAETNDLPFYGDNLKFIKREGNALLFTNEYVRDGKVYKYLLPGK</sequence>
<evidence type="ECO:0000313" key="4">
    <source>
        <dbReference type="Proteomes" id="UP000033163"/>
    </source>
</evidence>
<keyword evidence="1" id="KW-0732">Signal</keyword>
<reference evidence="4" key="1">
    <citation type="submission" date="2015-03" db="EMBL/GenBank/DDBJ databases">
        <authorList>
            <person name="Wibberg D."/>
        </authorList>
    </citation>
    <scope>NUCLEOTIDE SEQUENCE [LARGE SCALE GENOMIC DNA]</scope>
</reference>
<dbReference type="KEGG" id="pri:PRIO_4211"/>
<feature type="domain" description="Copper amine oxidase-like N-terminal" evidence="2">
    <location>
        <begin position="38"/>
        <end position="134"/>
    </location>
</feature>
<dbReference type="InterPro" id="IPR036582">
    <property type="entry name" value="Mao_N_sf"/>
</dbReference>
<evidence type="ECO:0000256" key="1">
    <source>
        <dbReference type="SAM" id="SignalP"/>
    </source>
</evidence>
<evidence type="ECO:0000313" key="3">
    <source>
        <dbReference type="EMBL" id="CQR56613.1"/>
    </source>
</evidence>
<dbReference type="HOGENOM" id="CLU_743623_0_0_9"/>
<feature type="signal peptide" evidence="1">
    <location>
        <begin position="1"/>
        <end position="23"/>
    </location>
</feature>
<dbReference type="Proteomes" id="UP000033163">
    <property type="component" value="Chromosome I"/>
</dbReference>
<dbReference type="RefSeq" id="WP_020431876.1">
    <property type="nucleotide sequence ID" value="NZ_AGBD01001367.1"/>
</dbReference>
<dbReference type="STRING" id="483937.AMQ84_16410"/>
<dbReference type="PATRIC" id="fig|1073571.4.peg.4505"/>
<dbReference type="Gene3D" id="3.30.457.10">
    <property type="entry name" value="Copper amine oxidase-like, N-terminal domain"/>
    <property type="match status" value="1"/>
</dbReference>
<organism evidence="3 4">
    <name type="scientific">Paenibacillus riograndensis SBR5</name>
    <dbReference type="NCBI Taxonomy" id="1073571"/>
    <lineage>
        <taxon>Bacteria</taxon>
        <taxon>Bacillati</taxon>
        <taxon>Bacillota</taxon>
        <taxon>Bacilli</taxon>
        <taxon>Bacillales</taxon>
        <taxon>Paenibacillaceae</taxon>
        <taxon>Paenibacillus</taxon>
        <taxon>Paenibacillus sonchi group</taxon>
    </lineage>
</organism>
<feature type="chain" id="PRO_5002414774" evidence="1">
    <location>
        <begin position="24"/>
        <end position="372"/>
    </location>
</feature>
<gene>
    <name evidence="3" type="ORF">PRIO_4211</name>
</gene>